<accession>A0A384JY18</accession>
<proteinExistence type="predicted"/>
<evidence type="ECO:0000313" key="2">
    <source>
        <dbReference type="Proteomes" id="UP000001798"/>
    </source>
</evidence>
<organism evidence="1 2">
    <name type="scientific">Botryotinia fuckeliana (strain B05.10)</name>
    <name type="common">Noble rot fungus</name>
    <name type="synonym">Botrytis cinerea</name>
    <dbReference type="NCBI Taxonomy" id="332648"/>
    <lineage>
        <taxon>Eukaryota</taxon>
        <taxon>Fungi</taxon>
        <taxon>Dikarya</taxon>
        <taxon>Ascomycota</taxon>
        <taxon>Pezizomycotina</taxon>
        <taxon>Leotiomycetes</taxon>
        <taxon>Helotiales</taxon>
        <taxon>Sclerotiniaceae</taxon>
        <taxon>Botrytis</taxon>
    </lineage>
</organism>
<dbReference type="Proteomes" id="UP000001798">
    <property type="component" value="Chromosome 12"/>
</dbReference>
<name>A0A384JY18_BOTFB</name>
<dbReference type="EMBL" id="CP009816">
    <property type="protein sequence ID" value="ATZ55412.1"/>
    <property type="molecule type" value="Genomic_DNA"/>
</dbReference>
<gene>
    <name evidence="1" type="ORF">BCIN_12g00110</name>
</gene>
<dbReference type="KEGG" id="bfu:BCIN_12g00110"/>
<reference evidence="1 2" key="3">
    <citation type="journal article" date="2017" name="Mol. Plant Pathol.">
        <title>A gapless genome sequence of the fungus Botrytis cinerea.</title>
        <authorList>
            <person name="Van Kan J.A."/>
            <person name="Stassen J.H."/>
            <person name="Mosbach A."/>
            <person name="Van Der Lee T.A."/>
            <person name="Faino L."/>
            <person name="Farmer A.D."/>
            <person name="Papasotiriou D.G."/>
            <person name="Zhou S."/>
            <person name="Seidl M.F."/>
            <person name="Cottam E."/>
            <person name="Edel D."/>
            <person name="Hahn M."/>
            <person name="Schwartz D.C."/>
            <person name="Dietrich R.A."/>
            <person name="Widdison S."/>
            <person name="Scalliet G."/>
        </authorList>
    </citation>
    <scope>NUCLEOTIDE SEQUENCE [LARGE SCALE GENOMIC DNA]</scope>
    <source>
        <strain evidence="1 2">B05.10</strain>
    </source>
</reference>
<dbReference type="AlphaFoldDB" id="A0A384JY18"/>
<dbReference type="RefSeq" id="XP_024551965.1">
    <property type="nucleotide sequence ID" value="XM_024696159.1"/>
</dbReference>
<keyword evidence="2" id="KW-1185">Reference proteome</keyword>
<dbReference type="GeneID" id="36394684"/>
<protein>
    <submittedName>
        <fullName evidence="1">Uncharacterized protein</fullName>
    </submittedName>
</protein>
<reference evidence="1 2" key="2">
    <citation type="journal article" date="2012" name="Eukaryot. Cell">
        <title>Genome update of Botrytis cinerea strains B05.10 and T4.</title>
        <authorList>
            <person name="Staats M."/>
            <person name="van Kan J.A."/>
        </authorList>
    </citation>
    <scope>NUCLEOTIDE SEQUENCE [LARGE SCALE GENOMIC DNA]</scope>
    <source>
        <strain evidence="1 2">B05.10</strain>
    </source>
</reference>
<sequence>MQRQHIRQTHYVIQTEYRTGHLVYNIQHSSILNTQYTQYAYQARLGPYLPTTCYDLDFTYPPQNTRSYAPNPTIDSFDISYYLLLRRCHGRKGQFMFHL</sequence>
<reference evidence="1 2" key="1">
    <citation type="journal article" date="2011" name="PLoS Genet.">
        <title>Genomic analysis of the necrotrophic fungal pathogens Sclerotinia sclerotiorum and Botrytis cinerea.</title>
        <authorList>
            <person name="Amselem J."/>
            <person name="Cuomo C.A."/>
            <person name="van Kan J.A."/>
            <person name="Viaud M."/>
            <person name="Benito E.P."/>
            <person name="Couloux A."/>
            <person name="Coutinho P.M."/>
            <person name="de Vries R.P."/>
            <person name="Dyer P.S."/>
            <person name="Fillinger S."/>
            <person name="Fournier E."/>
            <person name="Gout L."/>
            <person name="Hahn M."/>
            <person name="Kohn L."/>
            <person name="Lapalu N."/>
            <person name="Plummer K.M."/>
            <person name="Pradier J.M."/>
            <person name="Quevillon E."/>
            <person name="Sharon A."/>
            <person name="Simon A."/>
            <person name="ten Have A."/>
            <person name="Tudzynski B."/>
            <person name="Tudzynski P."/>
            <person name="Wincker P."/>
            <person name="Andrew M."/>
            <person name="Anthouard V."/>
            <person name="Beever R.E."/>
            <person name="Beffa R."/>
            <person name="Benoit I."/>
            <person name="Bouzid O."/>
            <person name="Brault B."/>
            <person name="Chen Z."/>
            <person name="Choquer M."/>
            <person name="Collemare J."/>
            <person name="Cotton P."/>
            <person name="Danchin E.G."/>
            <person name="Da Silva C."/>
            <person name="Gautier A."/>
            <person name="Giraud C."/>
            <person name="Giraud T."/>
            <person name="Gonzalez C."/>
            <person name="Grossetete S."/>
            <person name="Guldener U."/>
            <person name="Henrissat B."/>
            <person name="Howlett B.J."/>
            <person name="Kodira C."/>
            <person name="Kretschmer M."/>
            <person name="Lappartient A."/>
            <person name="Leroch M."/>
            <person name="Levis C."/>
            <person name="Mauceli E."/>
            <person name="Neuveglise C."/>
            <person name="Oeser B."/>
            <person name="Pearson M."/>
            <person name="Poulain J."/>
            <person name="Poussereau N."/>
            <person name="Quesneville H."/>
            <person name="Rascle C."/>
            <person name="Schumacher J."/>
            <person name="Segurens B."/>
            <person name="Sexton A."/>
            <person name="Silva E."/>
            <person name="Sirven C."/>
            <person name="Soanes D.M."/>
            <person name="Talbot N.J."/>
            <person name="Templeton M."/>
            <person name="Yandava C."/>
            <person name="Yarden O."/>
            <person name="Zeng Q."/>
            <person name="Rollins J.A."/>
            <person name="Lebrun M.H."/>
            <person name="Dickman M."/>
        </authorList>
    </citation>
    <scope>NUCLEOTIDE SEQUENCE [LARGE SCALE GENOMIC DNA]</scope>
    <source>
        <strain evidence="1 2">B05.10</strain>
    </source>
</reference>
<dbReference type="VEuPathDB" id="FungiDB:Bcin12g00110"/>
<evidence type="ECO:0000313" key="1">
    <source>
        <dbReference type="EMBL" id="ATZ55412.1"/>
    </source>
</evidence>